<dbReference type="OMA" id="QSIHYLC"/>
<dbReference type="STRING" id="121224.E0VGP2"/>
<evidence type="ECO:0000259" key="5">
    <source>
        <dbReference type="SMART" id="SM00382"/>
    </source>
</evidence>
<protein>
    <submittedName>
        <fullName evidence="6">Chromosome transmission fidelity protein, putative</fullName>
    </submittedName>
</protein>
<dbReference type="FunCoup" id="E0VGP2">
    <property type="interactions" value="1464"/>
</dbReference>
<reference evidence="7" key="3">
    <citation type="submission" date="2020-05" db="UniProtKB">
        <authorList>
            <consortium name="EnsemblMetazoa"/>
        </authorList>
    </citation>
    <scope>IDENTIFICATION</scope>
    <source>
        <strain evidence="7">USDA</strain>
    </source>
</reference>
<dbReference type="InterPro" id="IPR003593">
    <property type="entry name" value="AAA+_ATPase"/>
</dbReference>
<evidence type="ECO:0000313" key="8">
    <source>
        <dbReference type="Proteomes" id="UP000009046"/>
    </source>
</evidence>
<dbReference type="CDD" id="cd00009">
    <property type="entry name" value="AAA"/>
    <property type="match status" value="1"/>
</dbReference>
<dbReference type="GO" id="GO:0005524">
    <property type="term" value="F:ATP binding"/>
    <property type="evidence" value="ECO:0007669"/>
    <property type="project" value="InterPro"/>
</dbReference>
<dbReference type="InterPro" id="IPR027417">
    <property type="entry name" value="P-loop_NTPase"/>
</dbReference>
<dbReference type="RefSeq" id="XP_002425286.1">
    <property type="nucleotide sequence ID" value="XM_002425241.1"/>
</dbReference>
<dbReference type="Gene3D" id="3.40.50.300">
    <property type="entry name" value="P-loop containing nucleotide triphosphate hydrolases"/>
    <property type="match status" value="1"/>
</dbReference>
<dbReference type="HOGENOM" id="CLU_004894_4_1_1"/>
<evidence type="ECO:0000256" key="3">
    <source>
        <dbReference type="ARBA" id="ARBA00043975"/>
    </source>
</evidence>
<dbReference type="EMBL" id="AAZO01002205">
    <property type="status" value="NOT_ANNOTATED_CDS"/>
    <property type="molecule type" value="Genomic_DNA"/>
</dbReference>
<dbReference type="OrthoDB" id="2195431at2759"/>
<reference evidence="6" key="2">
    <citation type="submission" date="2007-04" db="EMBL/GenBank/DDBJ databases">
        <title>The genome of the human body louse.</title>
        <authorList>
            <consortium name="The Human Body Louse Genome Consortium"/>
            <person name="Kirkness E."/>
            <person name="Walenz B."/>
            <person name="Hass B."/>
            <person name="Bruggner R."/>
            <person name="Strausberg R."/>
        </authorList>
    </citation>
    <scope>NUCLEOTIDE SEQUENCE</scope>
    <source>
        <strain evidence="6">USDA</strain>
    </source>
</reference>
<dbReference type="KEGG" id="phu:Phum_PHUM189980"/>
<proteinExistence type="inferred from homology"/>
<keyword evidence="2" id="KW-0539">Nucleus</keyword>
<dbReference type="eggNOG" id="KOG1969">
    <property type="taxonomic scope" value="Eukaryota"/>
</dbReference>
<dbReference type="EnsemblMetazoa" id="PHUM189980-RA">
    <property type="protein sequence ID" value="PHUM189980-PA"/>
    <property type="gene ID" value="PHUM189980"/>
</dbReference>
<evidence type="ECO:0000313" key="7">
    <source>
        <dbReference type="EnsemblMetazoa" id="PHUM189980-PA"/>
    </source>
</evidence>
<evidence type="ECO:0000256" key="2">
    <source>
        <dbReference type="ARBA" id="ARBA00023242"/>
    </source>
</evidence>
<keyword evidence="8" id="KW-1185">Reference proteome</keyword>
<evidence type="ECO:0000256" key="1">
    <source>
        <dbReference type="ARBA" id="ARBA00004123"/>
    </source>
</evidence>
<dbReference type="GO" id="GO:0005634">
    <property type="term" value="C:nucleus"/>
    <property type="evidence" value="ECO:0007669"/>
    <property type="project" value="UniProtKB-SubCell"/>
</dbReference>
<name>E0VGP2_PEDHC</name>
<comment type="similarity">
    <text evidence="3">Belongs to the activator 1 small subunits family. CTF18 subfamily.</text>
</comment>
<dbReference type="InterPro" id="IPR053016">
    <property type="entry name" value="CTF18-RFC_complex"/>
</dbReference>
<dbReference type="AlphaFoldDB" id="E0VGP2"/>
<evidence type="ECO:0000313" key="6">
    <source>
        <dbReference type="EMBL" id="EEB12548.1"/>
    </source>
</evidence>
<feature type="domain" description="AAA+ ATPase" evidence="5">
    <location>
        <begin position="282"/>
        <end position="432"/>
    </location>
</feature>
<reference evidence="6" key="1">
    <citation type="submission" date="2007-04" db="EMBL/GenBank/DDBJ databases">
        <title>Annotation of Pediculus humanus corporis strain USDA.</title>
        <authorList>
            <person name="Kirkness E."/>
            <person name="Hannick L."/>
            <person name="Hass B."/>
            <person name="Bruggner R."/>
            <person name="Lawson D."/>
            <person name="Bidwell S."/>
            <person name="Joardar V."/>
            <person name="Caler E."/>
            <person name="Walenz B."/>
            <person name="Inman J."/>
            <person name="Schobel S."/>
            <person name="Galinsky K."/>
            <person name="Amedeo P."/>
            <person name="Strausberg R."/>
        </authorList>
    </citation>
    <scope>NUCLEOTIDE SEQUENCE</scope>
    <source>
        <strain evidence="6">USDA</strain>
    </source>
</reference>
<dbReference type="GO" id="GO:0016887">
    <property type="term" value="F:ATP hydrolysis activity"/>
    <property type="evidence" value="ECO:0007669"/>
    <property type="project" value="InterPro"/>
</dbReference>
<dbReference type="PANTHER" id="PTHR46765">
    <property type="entry name" value="P-LOOP CONTAINING NUCLEOSIDE TRIPHOSPHATE HYDROLASES SUPERFAMILY PROTEIN"/>
    <property type="match status" value="1"/>
</dbReference>
<dbReference type="PANTHER" id="PTHR46765:SF1">
    <property type="entry name" value="P-LOOP CONTAINING NUCLEOSIDE TRIPHOSPHATE HYDROLASES SUPERFAMILY PROTEIN"/>
    <property type="match status" value="1"/>
</dbReference>
<dbReference type="Pfam" id="PF00004">
    <property type="entry name" value="AAA"/>
    <property type="match status" value="1"/>
</dbReference>
<dbReference type="VEuPathDB" id="VectorBase:PHUM189980"/>
<dbReference type="InParanoid" id="E0VGP2"/>
<sequence>MDEFPDPDEEYEIMHLEEMEAMEEMERETNMVHKSSEVKKSKNSLNFFENGDELYDCMELDVNERDDDHGVNHLNSKKRSLSNSLIELNSDLEVVEKPVKKQKINIPIDNKKNESNGNPHEFGVTSFRVPNWPFITISTCDGDRLYVKLKKESDDCGNDTSSQYNVEKGKKNLLKVPCTVLRNIIEESYAESLLNSRTDDGQGNENEEEKLIDSSDLWVEKFRPKTYFDLLSDEAVNRTLLNWLKMWDKVVFNKEPKIKFHTKENDFKFNLNKKFDSDGRPYYKIALLCGPPGLGKTTLAHIAAVIAGYNVIEVNASDDRSIEAITSKLNSATQMQTVTGKKKPNCVIFDEIDGAPSQTVDFILKYLGSKQKEKTKDNNNSKKEKNEKTVKRPVICICNELYTPSLRNLRQKAFVIHFPNTSSTKLIQRLMEICKRQEIKTDLTAISLLCDKAQNDIRSCISTLHFFKNKKGERFKSSDVLKSVLGLKDVQKSVFNIWKEIFYNPIQKSGIFAKTLSLFSENKPVSNVHYSKEGMDRLDNIVQICQSYGEYERLVDGVYENFLKSRFSGNQNSIVTGLEWFCWFDLLDTTIKKKQNYTLMSYLPYCFGAWQLLYSSNGFCKLNYPSASYENRTKEMKCNQILCDVLRGLNPTLRSFNQKQNLIFDTLPMINFILNPELRPVNPALFNEDEKNSFKHLIDVMVEFNFNYIQQRSPDGTYSFQLDPNVDEIIKFSSLTTTNVRRLLPRTHSYNMKQIISHEVEVEKMRRVEGGGGVEGATETSGASVVTPATTNTDPKENFKPPTVQPKKIQKEDTVSDHNYYYY</sequence>
<dbReference type="EMBL" id="DS235150">
    <property type="protein sequence ID" value="EEB12548.1"/>
    <property type="molecule type" value="Genomic_DNA"/>
</dbReference>
<comment type="subcellular location">
    <subcellularLocation>
        <location evidence="1">Nucleus</location>
    </subcellularLocation>
</comment>
<evidence type="ECO:0000256" key="4">
    <source>
        <dbReference type="SAM" id="MobiDB-lite"/>
    </source>
</evidence>
<dbReference type="CTD" id="8240126"/>
<accession>E0VGP2</accession>
<gene>
    <name evidence="7" type="primary">8240126</name>
    <name evidence="6" type="ORF">Phum_PHUM189980</name>
</gene>
<dbReference type="SUPFAM" id="SSF52540">
    <property type="entry name" value="P-loop containing nucleoside triphosphate hydrolases"/>
    <property type="match status" value="1"/>
</dbReference>
<feature type="region of interest" description="Disordered" evidence="4">
    <location>
        <begin position="770"/>
        <end position="818"/>
    </location>
</feature>
<dbReference type="Gene3D" id="1.10.8.60">
    <property type="match status" value="1"/>
</dbReference>
<organism>
    <name type="scientific">Pediculus humanus subsp. corporis</name>
    <name type="common">Body louse</name>
    <dbReference type="NCBI Taxonomy" id="121224"/>
    <lineage>
        <taxon>Eukaryota</taxon>
        <taxon>Metazoa</taxon>
        <taxon>Ecdysozoa</taxon>
        <taxon>Arthropoda</taxon>
        <taxon>Hexapoda</taxon>
        <taxon>Insecta</taxon>
        <taxon>Pterygota</taxon>
        <taxon>Neoptera</taxon>
        <taxon>Paraneoptera</taxon>
        <taxon>Psocodea</taxon>
        <taxon>Troctomorpha</taxon>
        <taxon>Phthiraptera</taxon>
        <taxon>Anoplura</taxon>
        <taxon>Pediculidae</taxon>
        <taxon>Pediculus</taxon>
    </lineage>
</organism>
<dbReference type="InterPro" id="IPR003959">
    <property type="entry name" value="ATPase_AAA_core"/>
</dbReference>
<feature type="compositionally biased region" description="Polar residues" evidence="4">
    <location>
        <begin position="778"/>
        <end position="793"/>
    </location>
</feature>
<dbReference type="Proteomes" id="UP000009046">
    <property type="component" value="Unassembled WGS sequence"/>
</dbReference>
<dbReference type="GeneID" id="8240126"/>
<dbReference type="SMART" id="SM00382">
    <property type="entry name" value="AAA"/>
    <property type="match status" value="1"/>
</dbReference>